<dbReference type="GO" id="GO:0046872">
    <property type="term" value="F:metal ion binding"/>
    <property type="evidence" value="ECO:0007669"/>
    <property type="project" value="UniProtKB-KW"/>
</dbReference>
<evidence type="ECO:0000256" key="3">
    <source>
        <dbReference type="ARBA" id="ARBA00004479"/>
    </source>
</evidence>
<keyword evidence="11" id="KW-0472">Membrane</keyword>
<evidence type="ECO:0000256" key="2">
    <source>
        <dbReference type="ARBA" id="ARBA00001941"/>
    </source>
</evidence>
<accession>A0A1W1XS70</accession>
<dbReference type="OrthoDB" id="9025834at2"/>
<dbReference type="EMBL" id="FWXD01000013">
    <property type="protein sequence ID" value="SMC26368.1"/>
    <property type="molecule type" value="Genomic_DNA"/>
</dbReference>
<evidence type="ECO:0000256" key="13">
    <source>
        <dbReference type="SAM" id="SignalP"/>
    </source>
</evidence>
<evidence type="ECO:0000313" key="14">
    <source>
        <dbReference type="EMBL" id="SMC26368.1"/>
    </source>
</evidence>
<evidence type="ECO:0000256" key="9">
    <source>
        <dbReference type="ARBA" id="ARBA00022989"/>
    </source>
</evidence>
<comment type="cofactor">
    <cofactor evidence="2">
        <name>Co(2+)</name>
        <dbReference type="ChEBI" id="CHEBI:48828"/>
    </cofactor>
</comment>
<keyword evidence="10" id="KW-0482">Metalloprotease</keyword>
<evidence type="ECO:0000256" key="11">
    <source>
        <dbReference type="ARBA" id="ARBA00023136"/>
    </source>
</evidence>
<dbReference type="PANTHER" id="PTHR31120:SF6">
    <property type="entry name" value="METALLOPROTEASE TIKI HOMOLOG"/>
    <property type="match status" value="1"/>
</dbReference>
<name>A0A1W1XS70_9NEIS</name>
<evidence type="ECO:0000256" key="8">
    <source>
        <dbReference type="ARBA" id="ARBA00022801"/>
    </source>
</evidence>
<organism evidence="14 15">
    <name type="scientific">Andreprevotia lacus DSM 23236</name>
    <dbReference type="NCBI Taxonomy" id="1121001"/>
    <lineage>
        <taxon>Bacteria</taxon>
        <taxon>Pseudomonadati</taxon>
        <taxon>Pseudomonadota</taxon>
        <taxon>Betaproteobacteria</taxon>
        <taxon>Neisseriales</taxon>
        <taxon>Chitinibacteraceae</taxon>
        <taxon>Andreprevotia</taxon>
    </lineage>
</organism>
<keyword evidence="8" id="KW-0378">Hydrolase</keyword>
<dbReference type="STRING" id="1121001.SAMN02745857_02464"/>
<keyword evidence="9" id="KW-1133">Transmembrane helix</keyword>
<dbReference type="InterPro" id="IPR040230">
    <property type="entry name" value="TIKI1/2-like"/>
</dbReference>
<evidence type="ECO:0000256" key="10">
    <source>
        <dbReference type="ARBA" id="ARBA00023049"/>
    </source>
</evidence>
<evidence type="ECO:0000256" key="5">
    <source>
        <dbReference type="ARBA" id="ARBA00022692"/>
    </source>
</evidence>
<evidence type="ECO:0000256" key="12">
    <source>
        <dbReference type="ARBA" id="ARBA00023180"/>
    </source>
</evidence>
<keyword evidence="15" id="KW-1185">Reference proteome</keyword>
<feature type="chain" id="PRO_5013297667" description="TraB family protein" evidence="13">
    <location>
        <begin position="26"/>
        <end position="310"/>
    </location>
</feature>
<comment type="cofactor">
    <cofactor evidence="1">
        <name>Mn(2+)</name>
        <dbReference type="ChEBI" id="CHEBI:29035"/>
    </cofactor>
</comment>
<sequence length="310" mass="34726">MFKRFRSLMLSLCAASLLAPLPALAAKPVTKVSAEATPAAVLWRIDKPGVKSSWLFGTAHVSDPKVTTLSKPIQTAFDNADHVATEVRLDFNMMMTLAKAMLMPEDQKLVDIIGADRYNKLLPELEARSYPEVAARRMKPWAVAMQLMVPLHKSGEPPLDLLLAKMSIEGEKDYVGLETVEEQISVFEDMPRDKQLVLLDSLINQQSKLEGYYKQLIGLYVKRDLDGMVKFADKDEVDLPADAKAYFDEWKNKTMLSDRNVRMTERMQPLLEKGNSFIAVGALHLPGKDGLIASLRAQGYTLTPIFDKKK</sequence>
<dbReference type="CDD" id="cd14789">
    <property type="entry name" value="Tiki"/>
    <property type="match status" value="1"/>
</dbReference>
<keyword evidence="12" id="KW-0325">Glycoprotein</keyword>
<dbReference type="PANTHER" id="PTHR31120">
    <property type="entry name" value="METALLOPROTEASE TIKI"/>
    <property type="match status" value="1"/>
</dbReference>
<evidence type="ECO:0000256" key="7">
    <source>
        <dbReference type="ARBA" id="ARBA00022729"/>
    </source>
</evidence>
<keyword evidence="5" id="KW-0812">Transmembrane</keyword>
<evidence type="ECO:0008006" key="16">
    <source>
        <dbReference type="Google" id="ProtNLM"/>
    </source>
</evidence>
<dbReference type="RefSeq" id="WP_084091100.1">
    <property type="nucleotide sequence ID" value="NZ_FWXD01000013.1"/>
</dbReference>
<evidence type="ECO:0000313" key="15">
    <source>
        <dbReference type="Proteomes" id="UP000192761"/>
    </source>
</evidence>
<keyword evidence="6" id="KW-0479">Metal-binding</keyword>
<dbReference type="AlphaFoldDB" id="A0A1W1XS70"/>
<keyword evidence="7 13" id="KW-0732">Signal</keyword>
<dbReference type="GO" id="GO:0004222">
    <property type="term" value="F:metalloendopeptidase activity"/>
    <property type="evidence" value="ECO:0007669"/>
    <property type="project" value="TreeGrafter"/>
</dbReference>
<keyword evidence="4" id="KW-0645">Protease</keyword>
<dbReference type="GO" id="GO:0006508">
    <property type="term" value="P:proteolysis"/>
    <property type="evidence" value="ECO:0007669"/>
    <property type="project" value="UniProtKB-KW"/>
</dbReference>
<evidence type="ECO:0000256" key="4">
    <source>
        <dbReference type="ARBA" id="ARBA00022670"/>
    </source>
</evidence>
<proteinExistence type="predicted"/>
<gene>
    <name evidence="14" type="ORF">SAMN02745857_02464</name>
</gene>
<dbReference type="Proteomes" id="UP000192761">
    <property type="component" value="Unassembled WGS sequence"/>
</dbReference>
<reference evidence="14 15" key="1">
    <citation type="submission" date="2017-04" db="EMBL/GenBank/DDBJ databases">
        <authorList>
            <person name="Afonso C.L."/>
            <person name="Miller P.J."/>
            <person name="Scott M.A."/>
            <person name="Spackman E."/>
            <person name="Goraichik I."/>
            <person name="Dimitrov K.M."/>
            <person name="Suarez D.L."/>
            <person name="Swayne D.E."/>
        </authorList>
    </citation>
    <scope>NUCLEOTIDE SEQUENCE [LARGE SCALE GENOMIC DNA]</scope>
    <source>
        <strain evidence="14 15">DSM 23236</strain>
    </source>
</reference>
<evidence type="ECO:0000256" key="1">
    <source>
        <dbReference type="ARBA" id="ARBA00001936"/>
    </source>
</evidence>
<feature type="signal peptide" evidence="13">
    <location>
        <begin position="1"/>
        <end position="25"/>
    </location>
</feature>
<dbReference type="InterPro" id="IPR002816">
    <property type="entry name" value="TraB/PrgY/GumN_fam"/>
</dbReference>
<comment type="subcellular location">
    <subcellularLocation>
        <location evidence="3">Membrane</location>
        <topology evidence="3">Single-pass type I membrane protein</topology>
    </subcellularLocation>
</comment>
<protein>
    <recommendedName>
        <fullName evidence="16">TraB family protein</fullName>
    </recommendedName>
</protein>
<dbReference type="Pfam" id="PF01963">
    <property type="entry name" value="TraB_PrgY_gumN"/>
    <property type="match status" value="1"/>
</dbReference>
<dbReference type="GO" id="GO:0030178">
    <property type="term" value="P:negative regulation of Wnt signaling pathway"/>
    <property type="evidence" value="ECO:0007669"/>
    <property type="project" value="InterPro"/>
</dbReference>
<dbReference type="GO" id="GO:0016020">
    <property type="term" value="C:membrane"/>
    <property type="evidence" value="ECO:0007669"/>
    <property type="project" value="UniProtKB-SubCell"/>
</dbReference>
<evidence type="ECO:0000256" key="6">
    <source>
        <dbReference type="ARBA" id="ARBA00022723"/>
    </source>
</evidence>